<dbReference type="Proteomes" id="UP000325517">
    <property type="component" value="Chromosome"/>
</dbReference>
<dbReference type="OrthoDB" id="9803333at2"/>
<dbReference type="PRINTS" id="PR00080">
    <property type="entry name" value="SDRFAMILY"/>
</dbReference>
<protein>
    <submittedName>
        <fullName evidence="3">SDR family NAD(P)-dependent oxidoreductase</fullName>
    </submittedName>
</protein>
<comment type="similarity">
    <text evidence="1">Belongs to the short-chain dehydrogenases/reductases (SDR) family.</text>
</comment>
<dbReference type="InterPro" id="IPR002347">
    <property type="entry name" value="SDR_fam"/>
</dbReference>
<dbReference type="NCBIfam" id="NF009389">
    <property type="entry name" value="PRK12748.1"/>
    <property type="match status" value="1"/>
</dbReference>
<sequence length="264" mass="29007">MWLLKEEEYLNSNKIAVITGASRLKGIGAAICRELADVGYDIFFSYWTSYDKEMPWNINIEEPILLKEELSKKGVEVSSLELDLSNPNASQQLINAVIEKLGPPTVLINNAAYSTNNNFASLTHEELDKHYMINVRATTLLSIEFAKQFSNSHGGRIINLTSGQFRGPMPGELAYATTKGAVDALTLTLSAELAPLGITVNAVNPGPTDTGWMSEKTKKELLPLFPFGRLGDPGDVARIIKFLVSEEAEWITGQVINSEGGFKR</sequence>
<evidence type="ECO:0000313" key="3">
    <source>
        <dbReference type="EMBL" id="QFG00028.1"/>
    </source>
</evidence>
<evidence type="ECO:0000313" key="4">
    <source>
        <dbReference type="Proteomes" id="UP000325517"/>
    </source>
</evidence>
<dbReference type="GO" id="GO:0016614">
    <property type="term" value="F:oxidoreductase activity, acting on CH-OH group of donors"/>
    <property type="evidence" value="ECO:0007669"/>
    <property type="project" value="UniProtKB-ARBA"/>
</dbReference>
<dbReference type="PANTHER" id="PTHR48107:SF7">
    <property type="entry name" value="RE15974P"/>
    <property type="match status" value="1"/>
</dbReference>
<evidence type="ECO:0000256" key="2">
    <source>
        <dbReference type="ARBA" id="ARBA00023002"/>
    </source>
</evidence>
<dbReference type="PROSITE" id="PS00061">
    <property type="entry name" value="ADH_SHORT"/>
    <property type="match status" value="1"/>
</dbReference>
<keyword evidence="2" id="KW-0560">Oxidoreductase</keyword>
<name>A0A5J6SUV6_9BACI</name>
<dbReference type="Pfam" id="PF13561">
    <property type="entry name" value="adh_short_C2"/>
    <property type="match status" value="1"/>
</dbReference>
<dbReference type="Gene3D" id="3.40.50.720">
    <property type="entry name" value="NAD(P)-binding Rossmann-like Domain"/>
    <property type="match status" value="1"/>
</dbReference>
<dbReference type="InterPro" id="IPR036291">
    <property type="entry name" value="NAD(P)-bd_dom_sf"/>
</dbReference>
<organism evidence="3 4">
    <name type="scientific">Psychrobacillus glaciei</name>
    <dbReference type="NCBI Taxonomy" id="2283160"/>
    <lineage>
        <taxon>Bacteria</taxon>
        <taxon>Bacillati</taxon>
        <taxon>Bacillota</taxon>
        <taxon>Bacilli</taxon>
        <taxon>Bacillales</taxon>
        <taxon>Bacillaceae</taxon>
        <taxon>Psychrobacillus</taxon>
    </lineage>
</organism>
<evidence type="ECO:0000256" key="1">
    <source>
        <dbReference type="ARBA" id="ARBA00006484"/>
    </source>
</evidence>
<dbReference type="SUPFAM" id="SSF51735">
    <property type="entry name" value="NAD(P)-binding Rossmann-fold domains"/>
    <property type="match status" value="1"/>
</dbReference>
<accession>A0A5J6SUV6</accession>
<dbReference type="EMBL" id="CP031223">
    <property type="protein sequence ID" value="QFG00028.1"/>
    <property type="molecule type" value="Genomic_DNA"/>
</dbReference>
<proteinExistence type="inferred from homology"/>
<keyword evidence="4" id="KW-1185">Reference proteome</keyword>
<reference evidence="3 4" key="1">
    <citation type="submission" date="2018-07" db="EMBL/GenBank/DDBJ databases">
        <title>Complete genome sequence of Psychrobacillus sp. PB01, isolated from iceberg, and comparative genome analysis of Psychrobacillus strains.</title>
        <authorList>
            <person name="Lee P.C."/>
        </authorList>
    </citation>
    <scope>NUCLEOTIDE SEQUENCE [LARGE SCALE GENOMIC DNA]</scope>
    <source>
        <strain evidence="3 4">PB01</strain>
    </source>
</reference>
<gene>
    <name evidence="3" type="ORF">PB01_15005</name>
</gene>
<dbReference type="InterPro" id="IPR020904">
    <property type="entry name" value="Sc_DH/Rdtase_CS"/>
</dbReference>
<dbReference type="AlphaFoldDB" id="A0A5J6SUV6"/>
<dbReference type="CDD" id="cd05233">
    <property type="entry name" value="SDR_c"/>
    <property type="match status" value="1"/>
</dbReference>
<dbReference type="PRINTS" id="PR00081">
    <property type="entry name" value="GDHRDH"/>
</dbReference>
<dbReference type="PANTHER" id="PTHR48107">
    <property type="entry name" value="NADPH-DEPENDENT ALDEHYDE REDUCTASE-LIKE PROTEIN, CHLOROPLASTIC-RELATED"/>
    <property type="match status" value="1"/>
</dbReference>
<dbReference type="NCBIfam" id="NF009499">
    <property type="entry name" value="PRK12859.1"/>
    <property type="match status" value="1"/>
</dbReference>
<dbReference type="KEGG" id="psyo:PB01_15005"/>